<dbReference type="InterPro" id="IPR024930">
    <property type="entry name" value="Skp_dom_sf"/>
</dbReference>
<dbReference type="GO" id="GO:0050821">
    <property type="term" value="P:protein stabilization"/>
    <property type="evidence" value="ECO:0007669"/>
    <property type="project" value="TreeGrafter"/>
</dbReference>
<comment type="similarity">
    <text evidence="1">Belongs to the Skp family.</text>
</comment>
<feature type="chain" id="PRO_5016440101" evidence="3">
    <location>
        <begin position="35"/>
        <end position="183"/>
    </location>
</feature>
<dbReference type="AlphaFoldDB" id="A0A317T9Y0"/>
<dbReference type="Pfam" id="PF03938">
    <property type="entry name" value="OmpH"/>
    <property type="match status" value="1"/>
</dbReference>
<feature type="signal peptide" evidence="3">
    <location>
        <begin position="1"/>
        <end position="34"/>
    </location>
</feature>
<evidence type="ECO:0000256" key="2">
    <source>
        <dbReference type="ARBA" id="ARBA00022729"/>
    </source>
</evidence>
<keyword evidence="5" id="KW-1185">Reference proteome</keyword>
<dbReference type="Gene3D" id="3.30.910.20">
    <property type="entry name" value="Skp domain"/>
    <property type="match status" value="1"/>
</dbReference>
<evidence type="ECO:0000256" key="1">
    <source>
        <dbReference type="ARBA" id="ARBA00009091"/>
    </source>
</evidence>
<dbReference type="SMART" id="SM00935">
    <property type="entry name" value="OmpH"/>
    <property type="match status" value="1"/>
</dbReference>
<accession>A0A317T9Y0</accession>
<dbReference type="PANTHER" id="PTHR35089:SF1">
    <property type="entry name" value="CHAPERONE PROTEIN SKP"/>
    <property type="match status" value="1"/>
</dbReference>
<sequence length="183" mass="20482">MKMMPRNSRITSLPRTMIMILILSVLAVAPSALAATGTEKTGLVDTQKVLDQMPEKKKAENILTATGTQWQKGLDKLKKDFQTAATDYEKQKKSLSKTAIEQKEKDLNLKYQSIQKYQLEKFGPGGAMEKKQNELFAPIRQKFLNAVQAVAKKEGFSVIIDKQAVVYGDKSADITFKVIDQLK</sequence>
<organism evidence="4 5">
    <name type="scientific">Prosthecochloris marina</name>
    <dbReference type="NCBI Taxonomy" id="2017681"/>
    <lineage>
        <taxon>Bacteria</taxon>
        <taxon>Pseudomonadati</taxon>
        <taxon>Chlorobiota</taxon>
        <taxon>Chlorobiia</taxon>
        <taxon>Chlorobiales</taxon>
        <taxon>Chlorobiaceae</taxon>
        <taxon>Prosthecochloris</taxon>
    </lineage>
</organism>
<dbReference type="GO" id="GO:0051082">
    <property type="term" value="F:unfolded protein binding"/>
    <property type="evidence" value="ECO:0007669"/>
    <property type="project" value="InterPro"/>
</dbReference>
<keyword evidence="2 3" id="KW-0732">Signal</keyword>
<reference evidence="5" key="1">
    <citation type="submission" date="2017-10" db="EMBL/GenBank/DDBJ databases">
        <authorList>
            <person name="Gaisin V.A."/>
            <person name="Rysina M.S."/>
            <person name="Grouzdev D.S."/>
        </authorList>
    </citation>
    <scope>NUCLEOTIDE SEQUENCE [LARGE SCALE GENOMIC DNA]</scope>
    <source>
        <strain evidence="5">V1</strain>
    </source>
</reference>
<dbReference type="SUPFAM" id="SSF111384">
    <property type="entry name" value="OmpH-like"/>
    <property type="match status" value="1"/>
</dbReference>
<evidence type="ECO:0000256" key="3">
    <source>
        <dbReference type="SAM" id="SignalP"/>
    </source>
</evidence>
<comment type="caution">
    <text evidence="4">The sequence shown here is derived from an EMBL/GenBank/DDBJ whole genome shotgun (WGS) entry which is preliminary data.</text>
</comment>
<name>A0A317T9Y0_9CHLB</name>
<dbReference type="GO" id="GO:0005829">
    <property type="term" value="C:cytosol"/>
    <property type="evidence" value="ECO:0007669"/>
    <property type="project" value="TreeGrafter"/>
</dbReference>
<evidence type="ECO:0000313" key="5">
    <source>
        <dbReference type="Proteomes" id="UP000246278"/>
    </source>
</evidence>
<dbReference type="Proteomes" id="UP000246278">
    <property type="component" value="Unassembled WGS sequence"/>
</dbReference>
<dbReference type="OrthoDB" id="597580at2"/>
<evidence type="ECO:0000313" key="4">
    <source>
        <dbReference type="EMBL" id="PWW82316.1"/>
    </source>
</evidence>
<dbReference type="PANTHER" id="PTHR35089">
    <property type="entry name" value="CHAPERONE PROTEIN SKP"/>
    <property type="match status" value="1"/>
</dbReference>
<dbReference type="InterPro" id="IPR005632">
    <property type="entry name" value="Chaperone_Skp"/>
</dbReference>
<gene>
    <name evidence="4" type="ORF">CR164_04740</name>
</gene>
<protein>
    <submittedName>
        <fullName evidence="4">Molecular chaperone Skp</fullName>
    </submittedName>
</protein>
<dbReference type="EMBL" id="PDNZ01000003">
    <property type="protein sequence ID" value="PWW82316.1"/>
    <property type="molecule type" value="Genomic_DNA"/>
</dbReference>
<proteinExistence type="inferred from homology"/>